<comment type="caution">
    <text evidence="2">The sequence shown here is derived from an EMBL/GenBank/DDBJ whole genome shotgun (WGS) entry which is preliminary data.</text>
</comment>
<keyword evidence="1" id="KW-0812">Transmembrane</keyword>
<protein>
    <submittedName>
        <fullName evidence="2">Division abnormally delayed protein</fullName>
    </submittedName>
</protein>
<dbReference type="EMBL" id="JAYRBN010000116">
    <property type="protein sequence ID" value="KAL2721346.1"/>
    <property type="molecule type" value="Genomic_DNA"/>
</dbReference>
<organism evidence="2 3">
    <name type="scientific">Vespula maculifrons</name>
    <name type="common">Eastern yellow jacket</name>
    <name type="synonym">Wasp</name>
    <dbReference type="NCBI Taxonomy" id="7453"/>
    <lineage>
        <taxon>Eukaryota</taxon>
        <taxon>Metazoa</taxon>
        <taxon>Ecdysozoa</taxon>
        <taxon>Arthropoda</taxon>
        <taxon>Hexapoda</taxon>
        <taxon>Insecta</taxon>
        <taxon>Pterygota</taxon>
        <taxon>Neoptera</taxon>
        <taxon>Endopterygota</taxon>
        <taxon>Hymenoptera</taxon>
        <taxon>Apocrita</taxon>
        <taxon>Aculeata</taxon>
        <taxon>Vespoidea</taxon>
        <taxon>Vespidae</taxon>
        <taxon>Vespinae</taxon>
        <taxon>Vespula</taxon>
    </lineage>
</organism>
<proteinExistence type="predicted"/>
<keyword evidence="3" id="KW-1185">Reference proteome</keyword>
<dbReference type="AlphaFoldDB" id="A0ABD2AL65"/>
<keyword evidence="1" id="KW-0472">Membrane</keyword>
<name>A0ABD2AL65_VESMC</name>
<feature type="transmembrane region" description="Helical" evidence="1">
    <location>
        <begin position="17"/>
        <end position="37"/>
    </location>
</feature>
<dbReference type="Proteomes" id="UP001607303">
    <property type="component" value="Unassembled WGS sequence"/>
</dbReference>
<keyword evidence="1" id="KW-1133">Transmembrane helix</keyword>
<reference evidence="2 3" key="1">
    <citation type="journal article" date="2024" name="Ann. Entomol. Soc. Am.">
        <title>Genomic analyses of the southern and eastern yellowjacket wasps (Hymenoptera: Vespidae) reveal evolutionary signatures of social life.</title>
        <authorList>
            <person name="Catto M.A."/>
            <person name="Caine P.B."/>
            <person name="Orr S.E."/>
            <person name="Hunt B.G."/>
            <person name="Goodisman M.A.D."/>
        </authorList>
    </citation>
    <scope>NUCLEOTIDE SEQUENCE [LARGE SCALE GENOMIC DNA]</scope>
    <source>
        <strain evidence="2">232</strain>
        <tissue evidence="2">Head and thorax</tissue>
    </source>
</reference>
<gene>
    <name evidence="2" type="ORF">V1477_020166</name>
</gene>
<evidence type="ECO:0000256" key="1">
    <source>
        <dbReference type="SAM" id="Phobius"/>
    </source>
</evidence>
<feature type="transmembrane region" description="Helical" evidence="1">
    <location>
        <begin position="92"/>
        <end position="110"/>
    </location>
</feature>
<evidence type="ECO:0000313" key="3">
    <source>
        <dbReference type="Proteomes" id="UP001607303"/>
    </source>
</evidence>
<evidence type="ECO:0000313" key="2">
    <source>
        <dbReference type="EMBL" id="KAL2721346.1"/>
    </source>
</evidence>
<sequence>MKIITVRRQNAGCASPASLILFLLLGILFGGCVDAVLSRLPRSLDRSKNETDCEQVAAFFENENNVVARLITTRPESGTTSPISKNRKTSNLGFSGLACSSAVIILRFYMHSNTT</sequence>
<accession>A0ABD2AL65</accession>
<dbReference type="PROSITE" id="PS51257">
    <property type="entry name" value="PROKAR_LIPOPROTEIN"/>
    <property type="match status" value="1"/>
</dbReference>